<dbReference type="Gene3D" id="3.30.450.380">
    <property type="match status" value="1"/>
</dbReference>
<reference evidence="7" key="1">
    <citation type="submission" date="2023-08" db="EMBL/GenBank/DDBJ databases">
        <authorList>
            <person name="Chen Y."/>
            <person name="Shah S."/>
            <person name="Dougan E. K."/>
            <person name="Thang M."/>
            <person name="Chan C."/>
        </authorList>
    </citation>
    <scope>NUCLEOTIDE SEQUENCE</scope>
</reference>
<dbReference type="InterPro" id="IPR013361">
    <property type="entry name" value="Pilus_CpaD"/>
</dbReference>
<evidence type="ECO:0000259" key="6">
    <source>
        <dbReference type="Pfam" id="PF13629"/>
    </source>
</evidence>
<dbReference type="InterPro" id="IPR019027">
    <property type="entry name" value="Pilus_biogenesis_CpaD-related"/>
</dbReference>
<name>A0AA36N401_9DINO</name>
<dbReference type="SUPFAM" id="SSF52172">
    <property type="entry name" value="CheY-like"/>
    <property type="match status" value="1"/>
</dbReference>
<evidence type="ECO:0000259" key="3">
    <source>
        <dbReference type="Pfam" id="PF00263"/>
    </source>
</evidence>
<dbReference type="Proteomes" id="UP001178507">
    <property type="component" value="Unassembled WGS sequence"/>
</dbReference>
<dbReference type="PANTHER" id="PTHR30486:SF15">
    <property type="entry name" value="TYPE II_IV SECRETION SYSTEM ATPASE"/>
    <property type="match status" value="1"/>
</dbReference>
<accession>A0AA36N401</accession>
<feature type="domain" description="Pilus formation protein N-terminal" evidence="6">
    <location>
        <begin position="50"/>
        <end position="119"/>
    </location>
</feature>
<sequence length="1564" mass="167741">MAAHPFKFLLVASAAVAMLLSPTGQSGLPGLAQAQAQSVVSVGRNTSGSERIMLGLDKSLVIDLPADAHDILVANPAVADAVSRTARRIYLFGKSVGETNIFVFDRNGEQLVSLDLRVERDVAGLDRYLERFIAGSDIKTEIINDNIVLTGTVQTPQDAAKAAQLAEIFVKGGDATTQETGFFFGRLGNSQIVNLLEITGGDQVTLKVTVAEIQRSVMKQLGTSLSVTGSSGDITFGVVNEGSYGAHGKPLNGNGLSLGGNFSGGGFGSVNLNAQFRAMEEAGVMKTLAEPTLTAVSGEKAIFRAGGEYNIVNGSSVDDDGRVIVNYRQIDYGVGLEFTPVVLSPGRISLQIRTSVSEPTSEGSVSGLAGNVSVLSLRKRLADTTVELPSGGSMMIAGLLRDDVRQVVSGFPGLSKVPVLGALFRSQDYIRAETELVIVVTPYLSRPVAASQLARPTDNFNPPSDAQAALLTRVNRIYGSQSQEPPPGRYHGAIGFIYNLLAGCATGTDNIAVSSVSDDYRTNHPIVISEREQTLDVAVASGARTLNPATQSNITAFARTFKQSRTGVLHVLLPSNSPNEHAADRVRETIIDAIERGGASRNDVSIQHYDASGHGAAAPVRLSFHGVTADVPKPCGQWTGNLAETAQNRHYSDFGCSTQKNLAAQIDNPNDLLGPRAMSPIDAAQRGVVIGTYQSGPTGKASESLAAAPEEADALQQVRPVPRISVQAFCETQAVASTIERMAEDRRMSKAQTRVYMGGLAAAVEFYQTAPTPNLIFIEIACGRDELMARLNELADVCDPSSRVVIIGHHNDIALYRELIRAGISEYMVAPVSLADLMSTISGLFADPEADPIGRSIAFVGAKGGVGASTIAHNVSWAISTLFENEVVVVDMDLPFGTANINFDQDPAQGIAEAVFSPERLDEVYLDRLLANCAENLSLLAAPSTLDRSYDFGADAFGNLIDIAQRTAPAVVLDVPHGWNGWTKATLTHADEVVIVAAPELANLRNTKNLIDTLRGLRPNDSPPRLVINQVGVPKRPEISVGDFSDPLEVEPAAVIPFDAQLFGNAANSGRMLAETDAASPVVATLGQLAHLVTGRSVSVPKHKPGLQALLARLKKHSGNGRTGRFGGIDARRPSQRNESYYDTKTQVFSALIETIDLSQLAKLDGDSAREEIRDIVNDIIAIKNYAMSIAEQEELLEDICNDVLGYGPLEPLLARDDIADIMINGPDSAYIEVDGKVQHADVKFRDAQQLLSVCQRIVSQVGRRVDESSPICDARLADGSRVNVIAPPLAIDGTALTIRKFKKDKLTLDQLVNFGSISPEGATLLQIIGRVRCNVVISGGTGSGKTTLLNCLTRYIDEDERIITCEDSAELQLQQPHVVRLETRPPNLEGEGQITMRDLVKNCLRMRPERIIVGEVRGPEVFDLLQAMNTGHDGSMGTIHSNSPRECLSRIESMIAMGGFSLPQRTVREIIVGSVDVIVQAARLRDGSRRITHITEVVGMEGDVIITQDLMLYDMQGEDTNGKILGKHRSTGIGRPAMWDRARYYNEEQRLAAALDSMETVQN</sequence>
<feature type="domain" description="AAA" evidence="5">
    <location>
        <begin position="855"/>
        <end position="1017"/>
    </location>
</feature>
<comment type="similarity">
    <text evidence="1">Belongs to the GSP E family.</text>
</comment>
<feature type="signal peptide" evidence="2">
    <location>
        <begin position="1"/>
        <end position="25"/>
    </location>
</feature>
<dbReference type="InterPro" id="IPR027417">
    <property type="entry name" value="P-loop_NTPase"/>
</dbReference>
<proteinExistence type="inferred from homology"/>
<evidence type="ECO:0000313" key="7">
    <source>
        <dbReference type="EMBL" id="CAJ1391553.1"/>
    </source>
</evidence>
<evidence type="ECO:0000313" key="8">
    <source>
        <dbReference type="Proteomes" id="UP001178507"/>
    </source>
</evidence>
<dbReference type="CDD" id="cd01130">
    <property type="entry name" value="VirB11-like_ATPase"/>
    <property type="match status" value="1"/>
</dbReference>
<evidence type="ECO:0000259" key="5">
    <source>
        <dbReference type="Pfam" id="PF13614"/>
    </source>
</evidence>
<dbReference type="Pfam" id="PF00263">
    <property type="entry name" value="Secretin"/>
    <property type="match status" value="1"/>
</dbReference>
<feature type="domain" description="Type II/III secretion system secretin-like" evidence="3">
    <location>
        <begin position="278"/>
        <end position="444"/>
    </location>
</feature>
<comment type="caution">
    <text evidence="7">The sequence shown here is derived from an EMBL/GenBank/DDBJ whole genome shotgun (WGS) entry which is preliminary data.</text>
</comment>
<dbReference type="Pfam" id="PF13629">
    <property type="entry name" value="T2SS-T3SS_pil_N"/>
    <property type="match status" value="1"/>
</dbReference>
<dbReference type="Gene3D" id="3.40.50.300">
    <property type="entry name" value="P-loop containing nucleotide triphosphate hydrolases"/>
    <property type="match status" value="2"/>
</dbReference>
<evidence type="ECO:0000256" key="1">
    <source>
        <dbReference type="ARBA" id="ARBA00006611"/>
    </source>
</evidence>
<dbReference type="SUPFAM" id="SSF52540">
    <property type="entry name" value="P-loop containing nucleoside triphosphate hydrolases"/>
    <property type="match status" value="2"/>
</dbReference>
<keyword evidence="2" id="KW-0732">Signal</keyword>
<gene>
    <name evidence="7" type="ORF">EVOR1521_LOCUS16817</name>
</gene>
<dbReference type="Pfam" id="PF13614">
    <property type="entry name" value="AAA_31"/>
    <property type="match status" value="1"/>
</dbReference>
<dbReference type="Gene3D" id="3.40.50.2300">
    <property type="match status" value="1"/>
</dbReference>
<dbReference type="FunFam" id="3.40.50.300:FF:000521">
    <property type="entry name" value="Type II secretion system protein E"/>
    <property type="match status" value="1"/>
</dbReference>
<dbReference type="InterPro" id="IPR004846">
    <property type="entry name" value="T2SS/T3SS_dom"/>
</dbReference>
<dbReference type="NCBIfam" id="TIGR02522">
    <property type="entry name" value="pilus_cpaD"/>
    <property type="match status" value="1"/>
</dbReference>
<organism evidence="7 8">
    <name type="scientific">Effrenium voratum</name>
    <dbReference type="NCBI Taxonomy" id="2562239"/>
    <lineage>
        <taxon>Eukaryota</taxon>
        <taxon>Sar</taxon>
        <taxon>Alveolata</taxon>
        <taxon>Dinophyceae</taxon>
        <taxon>Suessiales</taxon>
        <taxon>Symbiodiniaceae</taxon>
        <taxon>Effrenium</taxon>
    </lineage>
</organism>
<dbReference type="InterPro" id="IPR032789">
    <property type="entry name" value="T2SS-T3SS_pil_N"/>
</dbReference>
<dbReference type="InterPro" id="IPR050921">
    <property type="entry name" value="T4SS_GSP_E_ATPase"/>
</dbReference>
<dbReference type="Pfam" id="PF09476">
    <property type="entry name" value="Pilus_CpaD"/>
    <property type="match status" value="1"/>
</dbReference>
<evidence type="ECO:0000256" key="2">
    <source>
        <dbReference type="SAM" id="SignalP"/>
    </source>
</evidence>
<keyword evidence="8" id="KW-1185">Reference proteome</keyword>
<dbReference type="InterPro" id="IPR001482">
    <property type="entry name" value="T2SS/T4SS_dom"/>
</dbReference>
<dbReference type="EMBL" id="CAUJNA010002223">
    <property type="protein sequence ID" value="CAJ1391553.1"/>
    <property type="molecule type" value="Genomic_DNA"/>
</dbReference>
<dbReference type="PANTHER" id="PTHR30486">
    <property type="entry name" value="TWITCHING MOTILITY PROTEIN PILT"/>
    <property type="match status" value="1"/>
</dbReference>
<evidence type="ECO:0000259" key="4">
    <source>
        <dbReference type="Pfam" id="PF00437"/>
    </source>
</evidence>
<dbReference type="GO" id="GO:0009306">
    <property type="term" value="P:protein secretion"/>
    <property type="evidence" value="ECO:0007669"/>
    <property type="project" value="InterPro"/>
</dbReference>
<dbReference type="FunFam" id="3.30.450.380:FF:000003">
    <property type="entry name" value="Pilus assembly protein CpaF"/>
    <property type="match status" value="1"/>
</dbReference>
<feature type="domain" description="Bacterial type II secretion system protein E" evidence="4">
    <location>
        <begin position="1207"/>
        <end position="1480"/>
    </location>
</feature>
<protein>
    <submittedName>
        <fullName evidence="7">Uncharacterized protein</fullName>
    </submittedName>
</protein>
<dbReference type="InterPro" id="IPR025669">
    <property type="entry name" value="AAA_dom"/>
</dbReference>
<dbReference type="Pfam" id="PF00437">
    <property type="entry name" value="T2SSE"/>
    <property type="match status" value="1"/>
</dbReference>
<dbReference type="GO" id="GO:0016887">
    <property type="term" value="F:ATP hydrolysis activity"/>
    <property type="evidence" value="ECO:0007669"/>
    <property type="project" value="InterPro"/>
</dbReference>
<dbReference type="InterPro" id="IPR011006">
    <property type="entry name" value="CheY-like_superfamily"/>
</dbReference>
<feature type="chain" id="PRO_5041254644" evidence="2">
    <location>
        <begin position="26"/>
        <end position="1564"/>
    </location>
</feature>